<evidence type="ECO:0000259" key="7">
    <source>
        <dbReference type="Pfam" id="PF01292"/>
    </source>
</evidence>
<keyword evidence="4 6" id="KW-1133">Transmembrane helix</keyword>
<accession>A0A6H9RSM8</accession>
<evidence type="ECO:0000256" key="3">
    <source>
        <dbReference type="ARBA" id="ARBA00022692"/>
    </source>
</evidence>
<dbReference type="SUPFAM" id="SSF81342">
    <property type="entry name" value="Transmembrane di-heme cytochromes"/>
    <property type="match status" value="1"/>
</dbReference>
<dbReference type="Proteomes" id="UP000423257">
    <property type="component" value="Unassembled WGS sequence"/>
</dbReference>
<protein>
    <submittedName>
        <fullName evidence="8">Cytochrome B</fullName>
    </submittedName>
</protein>
<dbReference type="AlphaFoldDB" id="A0A6H9RSM8"/>
<proteinExistence type="predicted"/>
<feature type="domain" description="Cytochrome b561 bacterial/Ni-hydrogenase" evidence="7">
    <location>
        <begin position="2"/>
        <end position="46"/>
    </location>
</feature>
<comment type="caution">
    <text evidence="8">The sequence shown here is derived from an EMBL/GenBank/DDBJ whole genome shotgun (WGS) entry which is preliminary data.</text>
</comment>
<dbReference type="Pfam" id="PF01292">
    <property type="entry name" value="Ni_hydr_CYTB"/>
    <property type="match status" value="1"/>
</dbReference>
<evidence type="ECO:0000313" key="9">
    <source>
        <dbReference type="Proteomes" id="UP000423257"/>
    </source>
</evidence>
<evidence type="ECO:0000256" key="6">
    <source>
        <dbReference type="SAM" id="Phobius"/>
    </source>
</evidence>
<dbReference type="InterPro" id="IPR011577">
    <property type="entry name" value="Cyt_b561_bac/Ni-Hgenase"/>
</dbReference>
<evidence type="ECO:0000256" key="2">
    <source>
        <dbReference type="ARBA" id="ARBA00022475"/>
    </source>
</evidence>
<keyword evidence="3 6" id="KW-0812">Transmembrane</keyword>
<dbReference type="InterPro" id="IPR016174">
    <property type="entry name" value="Di-haem_cyt_TM"/>
</dbReference>
<dbReference type="GO" id="GO:0022904">
    <property type="term" value="P:respiratory electron transport chain"/>
    <property type="evidence" value="ECO:0007669"/>
    <property type="project" value="InterPro"/>
</dbReference>
<organism evidence="8 9">
    <name type="scientific">Pseudomonas palleroniana</name>
    <dbReference type="NCBI Taxonomy" id="191390"/>
    <lineage>
        <taxon>Bacteria</taxon>
        <taxon>Pseudomonadati</taxon>
        <taxon>Pseudomonadota</taxon>
        <taxon>Gammaproteobacteria</taxon>
        <taxon>Pseudomonadales</taxon>
        <taxon>Pseudomonadaceae</taxon>
        <taxon>Pseudomonas</taxon>
    </lineage>
</organism>
<evidence type="ECO:0000256" key="4">
    <source>
        <dbReference type="ARBA" id="ARBA00022989"/>
    </source>
</evidence>
<keyword evidence="2" id="KW-1003">Cell membrane</keyword>
<reference evidence="8 9" key="1">
    <citation type="submission" date="2019-09" db="EMBL/GenBank/DDBJ databases">
        <title>Draft genome sequences of 48 bacterial type strains from the CCUG.</title>
        <authorList>
            <person name="Tunovic T."/>
            <person name="Pineiro-Iglesias B."/>
            <person name="Unosson C."/>
            <person name="Inganas E."/>
            <person name="Ohlen M."/>
            <person name="Cardew S."/>
            <person name="Jensie-Markopoulos S."/>
            <person name="Salva-Serra F."/>
            <person name="Jaen-Luchoro D."/>
            <person name="Karlsson R."/>
            <person name="Svensson-Stadler L."/>
            <person name="Chun J."/>
            <person name="Moore E."/>
        </authorList>
    </citation>
    <scope>NUCLEOTIDE SEQUENCE [LARGE SCALE GENOMIC DNA]</scope>
    <source>
        <strain evidence="8 9">CCUG 51524</strain>
    </source>
</reference>
<name>A0A6H9RSM8_9PSED</name>
<gene>
    <name evidence="8" type="ORF">F7R03_32675</name>
</gene>
<dbReference type="RefSeq" id="WP_346266423.1">
    <property type="nucleotide sequence ID" value="NZ_VZPQ01000865.1"/>
</dbReference>
<dbReference type="EMBL" id="VZPQ01000865">
    <property type="protein sequence ID" value="KAB0529935.1"/>
    <property type="molecule type" value="Genomic_DNA"/>
</dbReference>
<comment type="subcellular location">
    <subcellularLocation>
        <location evidence="1">Cell membrane</location>
        <topology evidence="1">Multi-pass membrane protein</topology>
    </subcellularLocation>
</comment>
<dbReference type="GO" id="GO:0009055">
    <property type="term" value="F:electron transfer activity"/>
    <property type="evidence" value="ECO:0007669"/>
    <property type="project" value="InterPro"/>
</dbReference>
<evidence type="ECO:0000256" key="1">
    <source>
        <dbReference type="ARBA" id="ARBA00004651"/>
    </source>
</evidence>
<dbReference type="GO" id="GO:0005886">
    <property type="term" value="C:plasma membrane"/>
    <property type="evidence" value="ECO:0007669"/>
    <property type="project" value="UniProtKB-SubCell"/>
</dbReference>
<sequence length="49" mass="5648">KEFAKQLEGWHVLGGTIGYWLIGLHALAGLYHHYVVRDNTLLRMMPKRG</sequence>
<keyword evidence="5 6" id="KW-0472">Membrane</keyword>
<evidence type="ECO:0000313" key="8">
    <source>
        <dbReference type="EMBL" id="KAB0529935.1"/>
    </source>
</evidence>
<evidence type="ECO:0000256" key="5">
    <source>
        <dbReference type="ARBA" id="ARBA00023136"/>
    </source>
</evidence>
<feature type="transmembrane region" description="Helical" evidence="6">
    <location>
        <begin position="17"/>
        <end position="36"/>
    </location>
</feature>
<feature type="non-terminal residue" evidence="8">
    <location>
        <position position="1"/>
    </location>
</feature>